<name>A0ABM3X9V7_ERIEU</name>
<evidence type="ECO:0000259" key="2">
    <source>
        <dbReference type="Pfam" id="PF14836"/>
    </source>
</evidence>
<keyword evidence="3" id="KW-1185">Reference proteome</keyword>
<evidence type="ECO:0000256" key="1">
    <source>
        <dbReference type="SAM" id="MobiDB-lite"/>
    </source>
</evidence>
<protein>
    <submittedName>
        <fullName evidence="4">Gametogenetin-binding protein 1-like isoform X1</fullName>
    </submittedName>
</protein>
<dbReference type="RefSeq" id="XP_060045606.1">
    <property type="nucleotide sequence ID" value="XM_060189623.1"/>
</dbReference>
<gene>
    <name evidence="4" type="primary">LOC132538073</name>
</gene>
<sequence length="205" mass="22951">MSSPIMASCRPTCPMVLEEQETGGLRLSSSKENELESMEAPWSCLLTLYKQLQKSALAKFFLQEFSSQEEEEEKEKELLLKLCDPGTVDLQSTDAVGFVELELKKLLAAQQDFWKTGRQEGQELLTQPEVSLGEAGIVDSQGHHSETEREGNSSPGFEECWGPEGGILKQQRHHPRLETKAQSHVGVMLSRTEPLLLEEMDEMGN</sequence>
<feature type="compositionally biased region" description="Basic and acidic residues" evidence="1">
    <location>
        <begin position="141"/>
        <end position="151"/>
    </location>
</feature>
<dbReference type="InterPro" id="IPR028135">
    <property type="entry name" value="Ub_USP-typ"/>
</dbReference>
<dbReference type="GeneID" id="132538073"/>
<evidence type="ECO:0000313" key="4">
    <source>
        <dbReference type="RefSeq" id="XP_060045606.1"/>
    </source>
</evidence>
<feature type="domain" description="Ubiquitin-like" evidence="2">
    <location>
        <begin position="88"/>
        <end position="205"/>
    </location>
</feature>
<organism evidence="3 4">
    <name type="scientific">Erinaceus europaeus</name>
    <name type="common">Western European hedgehog</name>
    <dbReference type="NCBI Taxonomy" id="9365"/>
    <lineage>
        <taxon>Eukaryota</taxon>
        <taxon>Metazoa</taxon>
        <taxon>Chordata</taxon>
        <taxon>Craniata</taxon>
        <taxon>Vertebrata</taxon>
        <taxon>Euteleostomi</taxon>
        <taxon>Mammalia</taxon>
        <taxon>Eutheria</taxon>
        <taxon>Laurasiatheria</taxon>
        <taxon>Eulipotyphla</taxon>
        <taxon>Erinaceidae</taxon>
        <taxon>Erinaceinae</taxon>
        <taxon>Erinaceus</taxon>
    </lineage>
</organism>
<dbReference type="Pfam" id="PF14836">
    <property type="entry name" value="Ubiquitin_3"/>
    <property type="match status" value="1"/>
</dbReference>
<evidence type="ECO:0000313" key="3">
    <source>
        <dbReference type="Proteomes" id="UP001652624"/>
    </source>
</evidence>
<proteinExistence type="predicted"/>
<accession>A0ABM3X9V7</accession>
<reference evidence="4" key="1">
    <citation type="submission" date="2025-08" db="UniProtKB">
        <authorList>
            <consortium name="RefSeq"/>
        </authorList>
    </citation>
    <scope>IDENTIFICATION</scope>
</reference>
<feature type="region of interest" description="Disordered" evidence="1">
    <location>
        <begin position="140"/>
        <end position="185"/>
    </location>
</feature>
<dbReference type="Proteomes" id="UP001652624">
    <property type="component" value="Chromosome 4"/>
</dbReference>